<gene>
    <name evidence="2" type="ORF">DAEQUDRAFT_731721</name>
</gene>
<dbReference type="AlphaFoldDB" id="A0A165M3Y6"/>
<feature type="compositionally biased region" description="Polar residues" evidence="1">
    <location>
        <begin position="158"/>
        <end position="183"/>
    </location>
</feature>
<dbReference type="OrthoDB" id="3364747at2759"/>
<feature type="compositionally biased region" description="Basic and acidic residues" evidence="1">
    <location>
        <begin position="94"/>
        <end position="104"/>
    </location>
</feature>
<organism evidence="2 3">
    <name type="scientific">Daedalea quercina L-15889</name>
    <dbReference type="NCBI Taxonomy" id="1314783"/>
    <lineage>
        <taxon>Eukaryota</taxon>
        <taxon>Fungi</taxon>
        <taxon>Dikarya</taxon>
        <taxon>Basidiomycota</taxon>
        <taxon>Agaricomycotina</taxon>
        <taxon>Agaricomycetes</taxon>
        <taxon>Polyporales</taxon>
        <taxon>Fomitopsis</taxon>
    </lineage>
</organism>
<sequence>MGLFGGSKPSTSEDPEIRQAENMLASETKNKQKNLDHALKDLAKLDKRHENSIKAADKAQRTLDKAVKDEHKAAKELNQAEYKHDNAISTQRNASKDLELKRQNEGSYEQDLQQRKASIDELQQRKAASDATGESKLAQIHQRAADRASASIDLPTSGEPSSAGSAGTNDAVQGAGTDTTTVDANEPAVGSHDRM</sequence>
<feature type="region of interest" description="Disordered" evidence="1">
    <location>
        <begin position="1"/>
        <end position="32"/>
    </location>
</feature>
<name>A0A165M3Y6_9APHY</name>
<dbReference type="Proteomes" id="UP000076727">
    <property type="component" value="Unassembled WGS sequence"/>
</dbReference>
<reference evidence="2 3" key="1">
    <citation type="journal article" date="2016" name="Mol. Biol. Evol.">
        <title>Comparative Genomics of Early-Diverging Mushroom-Forming Fungi Provides Insights into the Origins of Lignocellulose Decay Capabilities.</title>
        <authorList>
            <person name="Nagy L.G."/>
            <person name="Riley R."/>
            <person name="Tritt A."/>
            <person name="Adam C."/>
            <person name="Daum C."/>
            <person name="Floudas D."/>
            <person name="Sun H."/>
            <person name="Yadav J.S."/>
            <person name="Pangilinan J."/>
            <person name="Larsson K.H."/>
            <person name="Matsuura K."/>
            <person name="Barry K."/>
            <person name="Labutti K."/>
            <person name="Kuo R."/>
            <person name="Ohm R.A."/>
            <person name="Bhattacharya S.S."/>
            <person name="Shirouzu T."/>
            <person name="Yoshinaga Y."/>
            <person name="Martin F.M."/>
            <person name="Grigoriev I.V."/>
            <person name="Hibbett D.S."/>
        </authorList>
    </citation>
    <scope>NUCLEOTIDE SEQUENCE [LARGE SCALE GENOMIC DNA]</scope>
    <source>
        <strain evidence="2 3">L-15889</strain>
    </source>
</reference>
<evidence type="ECO:0000256" key="1">
    <source>
        <dbReference type="SAM" id="MobiDB-lite"/>
    </source>
</evidence>
<evidence type="ECO:0000313" key="3">
    <source>
        <dbReference type="Proteomes" id="UP000076727"/>
    </source>
</evidence>
<dbReference type="EMBL" id="KV429110">
    <property type="protein sequence ID" value="KZT65201.1"/>
    <property type="molecule type" value="Genomic_DNA"/>
</dbReference>
<feature type="region of interest" description="Disordered" evidence="1">
    <location>
        <begin position="77"/>
        <end position="195"/>
    </location>
</feature>
<accession>A0A165M3Y6</accession>
<proteinExistence type="predicted"/>
<feature type="compositionally biased region" description="Basic and acidic residues" evidence="1">
    <location>
        <begin position="112"/>
        <end position="128"/>
    </location>
</feature>
<protein>
    <submittedName>
        <fullName evidence="2">Uncharacterized protein</fullName>
    </submittedName>
</protein>
<keyword evidence="3" id="KW-1185">Reference proteome</keyword>
<evidence type="ECO:0000313" key="2">
    <source>
        <dbReference type="EMBL" id="KZT65201.1"/>
    </source>
</evidence>